<reference evidence="1 2" key="1">
    <citation type="journal article" date="2010" name="PLoS ONE">
        <title>The glycobiome of the rumen bacterium Butyrivibrio proteoclasticus B316(T) highlights adaptation to a polysaccharide-rich environment.</title>
        <authorList>
            <person name="Kelly W.J."/>
            <person name="Leahy S.C."/>
            <person name="Altermann E."/>
            <person name="Yeoman C.J."/>
            <person name="Dunne J.C."/>
            <person name="Kong Z."/>
            <person name="Pacheco D.M."/>
            <person name="Li D."/>
            <person name="Noel S.J."/>
            <person name="Moon C.D."/>
            <person name="Cookson A.L."/>
            <person name="Attwood G.T."/>
        </authorList>
    </citation>
    <scope>NUCLEOTIDE SEQUENCE [LARGE SCALE GENOMIC DNA]</scope>
    <source>
        <strain evidence="2">ATCC 51982 / DSM 14932 / B316</strain>
        <plasmid evidence="2">Plasmid pCY360</plasmid>
    </source>
</reference>
<dbReference type="RefSeq" id="WP_013282978.1">
    <property type="nucleotide sequence ID" value="NC_014389.1"/>
</dbReference>
<dbReference type="Proteomes" id="UP000001299">
    <property type="component" value="Plasmid pCY360"/>
</dbReference>
<evidence type="ECO:0000313" key="2">
    <source>
        <dbReference type="Proteomes" id="UP000001299"/>
    </source>
</evidence>
<organism evidence="1 2">
    <name type="scientific">Butyrivibrio proteoclasticus (strain ATCC 51982 / DSM 14932 / B316)</name>
    <name type="common">Clostridium proteoclasticum</name>
    <dbReference type="NCBI Taxonomy" id="515622"/>
    <lineage>
        <taxon>Bacteria</taxon>
        <taxon>Bacillati</taxon>
        <taxon>Bacillota</taxon>
        <taxon>Clostridia</taxon>
        <taxon>Lachnospirales</taxon>
        <taxon>Lachnospiraceae</taxon>
        <taxon>Butyrivibrio</taxon>
    </lineage>
</organism>
<proteinExistence type="predicted"/>
<evidence type="ECO:0000313" key="1">
    <source>
        <dbReference type="EMBL" id="ADL36329.1"/>
    </source>
</evidence>
<dbReference type="AlphaFoldDB" id="E0S4J7"/>
<keyword evidence="2" id="KW-1185">Reference proteome</keyword>
<gene>
    <name evidence="1" type="ordered locus">bpr_II392</name>
</gene>
<name>E0S4J7_BUTPB</name>
<geneLocation type="plasmid" evidence="1 2">
    <name>pCY360</name>
</geneLocation>
<dbReference type="KEGG" id="bpb:bpr_II392"/>
<protein>
    <submittedName>
        <fullName evidence="1">Uncharacterized protein</fullName>
    </submittedName>
</protein>
<dbReference type="EMBL" id="CP001812">
    <property type="protein sequence ID" value="ADL36329.1"/>
    <property type="molecule type" value="Genomic_DNA"/>
</dbReference>
<dbReference type="HOGENOM" id="CLU_2583085_0_0_9"/>
<keyword evidence="1" id="KW-0614">Plasmid</keyword>
<sequence>MKQGRVGMNIKRCDYCGVYSMKPVSITFGSRAKRLTNAASGKNFGLSAHSPEKTACLCEDCYKKLGESMLQELDQEKEAV</sequence>
<accession>E0S4J7</accession>